<organism evidence="2">
    <name type="scientific">Myoviridae sp. ctMvU7</name>
    <dbReference type="NCBI Taxonomy" id="2826642"/>
    <lineage>
        <taxon>Viruses</taxon>
        <taxon>Duplodnaviria</taxon>
        <taxon>Heunggongvirae</taxon>
        <taxon>Uroviricota</taxon>
        <taxon>Caudoviricetes</taxon>
    </lineage>
</organism>
<feature type="transmembrane region" description="Helical" evidence="1">
    <location>
        <begin position="83"/>
        <end position="101"/>
    </location>
</feature>
<evidence type="ECO:0000313" key="2">
    <source>
        <dbReference type="EMBL" id="DAD78239.1"/>
    </source>
</evidence>
<dbReference type="EMBL" id="BK014840">
    <property type="protein sequence ID" value="DAD78239.1"/>
    <property type="molecule type" value="Genomic_DNA"/>
</dbReference>
<keyword evidence="1" id="KW-1133">Transmembrane helix</keyword>
<protein>
    <submittedName>
        <fullName evidence="2">Uncharacterized protein</fullName>
    </submittedName>
</protein>
<proteinExistence type="predicted"/>
<keyword evidence="1" id="KW-0472">Membrane</keyword>
<name>A0A8S5M818_9CAUD</name>
<reference evidence="2" key="1">
    <citation type="journal article" date="2021" name="Proc. Natl. Acad. Sci. U.S.A.">
        <title>A Catalog of Tens of Thousands of Viruses from Human Metagenomes Reveals Hidden Associations with Chronic Diseases.</title>
        <authorList>
            <person name="Tisza M.J."/>
            <person name="Buck C.B."/>
        </authorList>
    </citation>
    <scope>NUCLEOTIDE SEQUENCE</scope>
    <source>
        <strain evidence="2">CtMvU7</strain>
    </source>
</reference>
<sequence>MNAENILKIIDALPEYIKYIYPGYLSIYLYLFFRGKTLRDNNYIFLKAISISYIYMWLVQWLGQSVFLREIMNTVFFSAPKELKQNICLLMLSIVVAYIFYRIAISSRICKILELFKVRTTFYDNEIEALADFNEGAWLVVYLKDDSVVYEGSLGEKEMEADKRQYICLNAYYKYFLDANGKPCEPYIEDHGTEPDEKVMIFYDSIKRIEKRVN</sequence>
<keyword evidence="1" id="KW-0812">Transmembrane</keyword>
<feature type="transmembrane region" description="Helical" evidence="1">
    <location>
        <begin position="45"/>
        <end position="63"/>
    </location>
</feature>
<accession>A0A8S5M818</accession>
<feature type="transmembrane region" description="Helical" evidence="1">
    <location>
        <begin position="16"/>
        <end position="33"/>
    </location>
</feature>
<evidence type="ECO:0000256" key="1">
    <source>
        <dbReference type="SAM" id="Phobius"/>
    </source>
</evidence>